<sequence>MKKYLIIFILFLLLAILSGCSLLPHAKVKMLYPVESENLYFEDDLIKISFVFYENKIYYELENKISSELQINWRNATFTYSSGKSTYLACFNPDDVYYYTCYNPFYVSNILPYGKVKAYMIPYDLLEYEYDSYLGSYYYSIEGEIYSEFKRGIYNVGIKIPVYIKDSAKTITYSFIFSIEVM</sequence>
<evidence type="ECO:0008006" key="2">
    <source>
        <dbReference type="Google" id="ProtNLM"/>
    </source>
</evidence>
<dbReference type="AlphaFoldDB" id="A0A7C3RIT0"/>
<comment type="caution">
    <text evidence="1">The sequence shown here is derived from an EMBL/GenBank/DDBJ whole genome shotgun (WGS) entry which is preliminary data.</text>
</comment>
<dbReference type="PROSITE" id="PS51257">
    <property type="entry name" value="PROKAR_LIPOPROTEIN"/>
    <property type="match status" value="1"/>
</dbReference>
<dbReference type="EMBL" id="DTIN01000007">
    <property type="protein sequence ID" value="HFX12599.1"/>
    <property type="molecule type" value="Genomic_DNA"/>
</dbReference>
<protein>
    <recommendedName>
        <fullName evidence="2">Lipoprotein</fullName>
    </recommendedName>
</protein>
<accession>A0A7C3RIT0</accession>
<organism evidence="1">
    <name type="scientific">Dictyoglomus thermophilum</name>
    <dbReference type="NCBI Taxonomy" id="14"/>
    <lineage>
        <taxon>Bacteria</taxon>
        <taxon>Pseudomonadati</taxon>
        <taxon>Dictyoglomota</taxon>
        <taxon>Dictyoglomia</taxon>
        <taxon>Dictyoglomales</taxon>
        <taxon>Dictyoglomaceae</taxon>
        <taxon>Dictyoglomus</taxon>
    </lineage>
</organism>
<gene>
    <name evidence="1" type="ORF">ENW00_00330</name>
</gene>
<reference evidence="1" key="1">
    <citation type="journal article" date="2020" name="mSystems">
        <title>Genome- and Community-Level Interaction Insights into Carbon Utilization and Element Cycling Functions of Hydrothermarchaeota in Hydrothermal Sediment.</title>
        <authorList>
            <person name="Zhou Z."/>
            <person name="Liu Y."/>
            <person name="Xu W."/>
            <person name="Pan J."/>
            <person name="Luo Z.H."/>
            <person name="Li M."/>
        </authorList>
    </citation>
    <scope>NUCLEOTIDE SEQUENCE [LARGE SCALE GENOMIC DNA]</scope>
    <source>
        <strain evidence="1">SpSt-81</strain>
    </source>
</reference>
<name>A0A7C3RIT0_DICTH</name>
<evidence type="ECO:0000313" key="1">
    <source>
        <dbReference type="EMBL" id="HFX12599.1"/>
    </source>
</evidence>
<proteinExistence type="predicted"/>